<feature type="binding site" evidence="9">
    <location>
        <position position="117"/>
    </location>
    <ligand>
        <name>4-amino-2-methyl-5-(diphosphooxymethyl)pyrimidine</name>
        <dbReference type="ChEBI" id="CHEBI:57841"/>
    </ligand>
</feature>
<comment type="catalytic activity">
    <reaction evidence="7 9 10">
        <text>2-(2-carboxy-4-methylthiazol-5-yl)ethyl phosphate + 4-amino-2-methyl-5-(diphosphooxymethyl)pyrimidine + 2 H(+) = thiamine phosphate + CO2 + diphosphate</text>
        <dbReference type="Rhea" id="RHEA:47848"/>
        <dbReference type="ChEBI" id="CHEBI:15378"/>
        <dbReference type="ChEBI" id="CHEBI:16526"/>
        <dbReference type="ChEBI" id="CHEBI:33019"/>
        <dbReference type="ChEBI" id="CHEBI:37575"/>
        <dbReference type="ChEBI" id="CHEBI:57841"/>
        <dbReference type="ChEBI" id="CHEBI:62890"/>
        <dbReference type="EC" id="2.5.1.3"/>
    </reaction>
</comment>
<sequence>MGNRYQGRSTIMDYSLYLVTAGFDYQEDAFLQVVEDAVKAGVTLVQFRDKTATSRDAYALAQKLKAITDRYDVPLIINDRVDLALAVDAAGVHIGDDELPVDVVRKLIGPDKILGVSTKTLARAEEAYQQGADYLGVGAIFPTTTKDSSLVTVETLQTITSQVAIPVVAIGGIQLDNIKTLAGSGIAGISVVSEIMLADSVTQRVRDLKAKVADILEVD</sequence>
<keyword evidence="4 9" id="KW-0460">Magnesium</keyword>
<dbReference type="HAMAP" id="MF_00097">
    <property type="entry name" value="TMP_synthase"/>
    <property type="match status" value="1"/>
</dbReference>
<feature type="binding site" evidence="9">
    <location>
        <position position="146"/>
    </location>
    <ligand>
        <name>4-amino-2-methyl-5-(diphosphooxymethyl)pyrimidine</name>
        <dbReference type="ChEBI" id="CHEBI:57841"/>
    </ligand>
</feature>
<dbReference type="PANTHER" id="PTHR20857:SF15">
    <property type="entry name" value="THIAMINE-PHOSPHATE SYNTHASE"/>
    <property type="match status" value="1"/>
</dbReference>
<reference evidence="14" key="1">
    <citation type="submission" date="2017-12" db="EMBL/GenBank/DDBJ databases">
        <title>FDA dAtabase for Regulatory Grade micrObial Sequences (FDA-ARGOS): Supporting development and validation of Infectious Disease Dx tests.</title>
        <authorList>
            <person name="Hoffmann M."/>
            <person name="Allard M."/>
            <person name="Evans P."/>
            <person name="Brown E."/>
            <person name="Tallon L."/>
            <person name="Sadzewicz L."/>
            <person name="Sengamalay N."/>
            <person name="Ott S."/>
            <person name="Godinez A."/>
            <person name="Nagaraj S."/>
            <person name="Vavikolanu K."/>
            <person name="Aluvathingal J."/>
            <person name="Nadendla S."/>
            <person name="Sichtig H."/>
        </authorList>
    </citation>
    <scope>NUCLEOTIDE SEQUENCE [LARGE SCALE GENOMIC DNA]</scope>
    <source>
        <strain evidence="14">FDAARGOS_249</strain>
    </source>
</reference>
<protein>
    <recommendedName>
        <fullName evidence="9">Thiamine-phosphate synthase</fullName>
        <shortName evidence="9">TP synthase</shortName>
        <shortName evidence="9">TPS</shortName>
        <ecNumber evidence="9">2.5.1.3</ecNumber>
    </recommendedName>
    <alternativeName>
        <fullName evidence="9">Thiamine-phosphate pyrophosphorylase</fullName>
        <shortName evidence="9">TMP pyrophosphorylase</shortName>
        <shortName evidence="9">TMP-PPase</shortName>
    </alternativeName>
</protein>
<dbReference type="Pfam" id="PF02581">
    <property type="entry name" value="TMP-TENI"/>
    <property type="match status" value="1"/>
</dbReference>
<evidence type="ECO:0000256" key="7">
    <source>
        <dbReference type="ARBA" id="ARBA00047851"/>
    </source>
</evidence>
<dbReference type="FunFam" id="3.20.20.70:FF:000096">
    <property type="entry name" value="Thiamine-phosphate synthase"/>
    <property type="match status" value="1"/>
</dbReference>
<feature type="binding site" evidence="9">
    <location>
        <begin position="192"/>
        <end position="193"/>
    </location>
    <ligand>
        <name>2-[(2R,5Z)-2-carboxy-4-methylthiazol-5(2H)-ylidene]ethyl phosphate</name>
        <dbReference type="ChEBI" id="CHEBI:62899"/>
    </ligand>
</feature>
<evidence type="ECO:0000259" key="12">
    <source>
        <dbReference type="Pfam" id="PF02581"/>
    </source>
</evidence>
<comment type="catalytic activity">
    <reaction evidence="6 9 10">
        <text>4-methyl-5-(2-phosphooxyethyl)-thiazole + 4-amino-2-methyl-5-(diphosphooxymethyl)pyrimidine + H(+) = thiamine phosphate + diphosphate</text>
        <dbReference type="Rhea" id="RHEA:22328"/>
        <dbReference type="ChEBI" id="CHEBI:15378"/>
        <dbReference type="ChEBI" id="CHEBI:33019"/>
        <dbReference type="ChEBI" id="CHEBI:37575"/>
        <dbReference type="ChEBI" id="CHEBI:57841"/>
        <dbReference type="ChEBI" id="CHEBI:58296"/>
        <dbReference type="EC" id="2.5.1.3"/>
    </reaction>
</comment>
<evidence type="ECO:0000256" key="11">
    <source>
        <dbReference type="RuleBase" id="RU004253"/>
    </source>
</evidence>
<dbReference type="GO" id="GO:0005737">
    <property type="term" value="C:cytoplasm"/>
    <property type="evidence" value="ECO:0007669"/>
    <property type="project" value="TreeGrafter"/>
</dbReference>
<dbReference type="InterPro" id="IPR036206">
    <property type="entry name" value="ThiamineP_synth_sf"/>
</dbReference>
<organism evidence="13 14">
    <name type="scientific">Aerococcus viridans</name>
    <dbReference type="NCBI Taxonomy" id="1377"/>
    <lineage>
        <taxon>Bacteria</taxon>
        <taxon>Bacillati</taxon>
        <taxon>Bacillota</taxon>
        <taxon>Bacilli</taxon>
        <taxon>Lactobacillales</taxon>
        <taxon>Aerococcaceae</taxon>
        <taxon>Aerococcus</taxon>
    </lineage>
</organism>
<dbReference type="EMBL" id="NBTM02000001">
    <property type="protein sequence ID" value="PNL91164.1"/>
    <property type="molecule type" value="Genomic_DNA"/>
</dbReference>
<feature type="binding site" evidence="9">
    <location>
        <position position="172"/>
    </location>
    <ligand>
        <name>2-[(2R,5Z)-2-carboxy-4-methylthiazol-5(2H)-ylidene]ethyl phosphate</name>
        <dbReference type="ChEBI" id="CHEBI:62899"/>
    </ligand>
</feature>
<gene>
    <name evidence="9 13" type="primary">thiE</name>
    <name evidence="13" type="ORF">A6J77_002515</name>
</gene>
<dbReference type="GO" id="GO:0009229">
    <property type="term" value="P:thiamine diphosphate biosynthetic process"/>
    <property type="evidence" value="ECO:0007669"/>
    <property type="project" value="UniProtKB-UniRule"/>
</dbReference>
<dbReference type="AlphaFoldDB" id="A0A2J9PLF1"/>
<evidence type="ECO:0000313" key="14">
    <source>
        <dbReference type="Proteomes" id="UP000192813"/>
    </source>
</evidence>
<dbReference type="Proteomes" id="UP000192813">
    <property type="component" value="Unassembled WGS sequence"/>
</dbReference>
<dbReference type="InterPro" id="IPR034291">
    <property type="entry name" value="TMP_synthase"/>
</dbReference>
<evidence type="ECO:0000256" key="9">
    <source>
        <dbReference type="HAMAP-Rule" id="MF_00097"/>
    </source>
</evidence>
<dbReference type="Gene3D" id="3.20.20.70">
    <property type="entry name" value="Aldolase class I"/>
    <property type="match status" value="1"/>
</dbReference>
<keyword evidence="5 9" id="KW-0784">Thiamine biosynthesis</keyword>
<comment type="similarity">
    <text evidence="9 10">Belongs to the thiamine-phosphate synthase family.</text>
</comment>
<dbReference type="GO" id="GO:0004789">
    <property type="term" value="F:thiamine-phosphate diphosphorylase activity"/>
    <property type="evidence" value="ECO:0007669"/>
    <property type="project" value="UniProtKB-UniRule"/>
</dbReference>
<evidence type="ECO:0000256" key="5">
    <source>
        <dbReference type="ARBA" id="ARBA00022977"/>
    </source>
</evidence>
<dbReference type="InterPro" id="IPR013785">
    <property type="entry name" value="Aldolase_TIM"/>
</dbReference>
<dbReference type="GO" id="GO:0009228">
    <property type="term" value="P:thiamine biosynthetic process"/>
    <property type="evidence" value="ECO:0007669"/>
    <property type="project" value="UniProtKB-KW"/>
</dbReference>
<evidence type="ECO:0000256" key="6">
    <source>
        <dbReference type="ARBA" id="ARBA00047334"/>
    </source>
</evidence>
<feature type="binding site" evidence="9">
    <location>
        <position position="78"/>
    </location>
    <ligand>
        <name>4-amino-2-methyl-5-(diphosphooxymethyl)pyrimidine</name>
        <dbReference type="ChEBI" id="CHEBI:57841"/>
    </ligand>
</feature>
<feature type="binding site" evidence="9">
    <location>
        <position position="98"/>
    </location>
    <ligand>
        <name>Mg(2+)</name>
        <dbReference type="ChEBI" id="CHEBI:18420"/>
    </ligand>
</feature>
<dbReference type="PANTHER" id="PTHR20857">
    <property type="entry name" value="THIAMINE-PHOSPHATE PYROPHOSPHORYLASE"/>
    <property type="match status" value="1"/>
</dbReference>
<evidence type="ECO:0000256" key="10">
    <source>
        <dbReference type="RuleBase" id="RU003826"/>
    </source>
</evidence>
<name>A0A2J9PLF1_9LACT</name>
<evidence type="ECO:0000256" key="2">
    <source>
        <dbReference type="ARBA" id="ARBA00022679"/>
    </source>
</evidence>
<dbReference type="EC" id="2.5.1.3" evidence="9"/>
<feature type="binding site" evidence="9">
    <location>
        <position position="79"/>
    </location>
    <ligand>
        <name>Mg(2+)</name>
        <dbReference type="ChEBI" id="CHEBI:18420"/>
    </ligand>
</feature>
<dbReference type="NCBIfam" id="TIGR00693">
    <property type="entry name" value="thiE"/>
    <property type="match status" value="1"/>
</dbReference>
<evidence type="ECO:0000256" key="1">
    <source>
        <dbReference type="ARBA" id="ARBA00005165"/>
    </source>
</evidence>
<comment type="pathway">
    <text evidence="1 9 11">Cofactor biosynthesis; thiamine diphosphate biosynthesis; thiamine phosphate from 4-amino-2-methyl-5-diphosphomethylpyrimidine and 4-methyl-5-(2-phosphoethyl)-thiazole: step 1/1.</text>
</comment>
<evidence type="ECO:0000313" key="13">
    <source>
        <dbReference type="EMBL" id="PNL91164.1"/>
    </source>
</evidence>
<evidence type="ECO:0000256" key="8">
    <source>
        <dbReference type="ARBA" id="ARBA00047883"/>
    </source>
</evidence>
<comment type="caution">
    <text evidence="13">The sequence shown here is derived from an EMBL/GenBank/DDBJ whole genome shotgun (WGS) entry which is preliminary data.</text>
</comment>
<feature type="domain" description="Thiamine phosphate synthase/TenI" evidence="12">
    <location>
        <begin position="16"/>
        <end position="195"/>
    </location>
</feature>
<proteinExistence type="inferred from homology"/>
<accession>A0A2J9PLF1</accession>
<comment type="catalytic activity">
    <reaction evidence="8 9 10">
        <text>2-[(2R,5Z)-2-carboxy-4-methylthiazol-5(2H)-ylidene]ethyl phosphate + 4-amino-2-methyl-5-(diphosphooxymethyl)pyrimidine + 2 H(+) = thiamine phosphate + CO2 + diphosphate</text>
        <dbReference type="Rhea" id="RHEA:47844"/>
        <dbReference type="ChEBI" id="CHEBI:15378"/>
        <dbReference type="ChEBI" id="CHEBI:16526"/>
        <dbReference type="ChEBI" id="CHEBI:33019"/>
        <dbReference type="ChEBI" id="CHEBI:37575"/>
        <dbReference type="ChEBI" id="CHEBI:57841"/>
        <dbReference type="ChEBI" id="CHEBI:62899"/>
        <dbReference type="EC" id="2.5.1.3"/>
    </reaction>
</comment>
<comment type="function">
    <text evidence="9">Condenses 4-methyl-5-(beta-hydroxyethyl)thiazole monophosphate (THZ-P) and 2-methyl-4-amino-5-hydroxymethyl pyrimidine pyrophosphate (HMP-PP) to form thiamine monophosphate (TMP).</text>
</comment>
<evidence type="ECO:0000256" key="4">
    <source>
        <dbReference type="ARBA" id="ARBA00022842"/>
    </source>
</evidence>
<comment type="cofactor">
    <cofactor evidence="9">
        <name>Mg(2+)</name>
        <dbReference type="ChEBI" id="CHEBI:18420"/>
    </cofactor>
    <text evidence="9">Binds 1 Mg(2+) ion per subunit.</text>
</comment>
<dbReference type="SUPFAM" id="SSF51391">
    <property type="entry name" value="Thiamin phosphate synthase"/>
    <property type="match status" value="1"/>
</dbReference>
<feature type="binding site" evidence="9">
    <location>
        <begin position="143"/>
        <end position="145"/>
    </location>
    <ligand>
        <name>2-[(2R,5Z)-2-carboxy-4-methylthiazol-5(2H)-ylidene]ethyl phosphate</name>
        <dbReference type="ChEBI" id="CHEBI:62899"/>
    </ligand>
</feature>
<dbReference type="GO" id="GO:0000287">
    <property type="term" value="F:magnesium ion binding"/>
    <property type="evidence" value="ECO:0007669"/>
    <property type="project" value="UniProtKB-UniRule"/>
</dbReference>
<dbReference type="UniPathway" id="UPA00060">
    <property type="reaction ID" value="UER00141"/>
</dbReference>
<keyword evidence="2 9" id="KW-0808">Transferase</keyword>
<evidence type="ECO:0000256" key="3">
    <source>
        <dbReference type="ARBA" id="ARBA00022723"/>
    </source>
</evidence>
<dbReference type="InterPro" id="IPR022998">
    <property type="entry name" value="ThiamineP_synth_TenI"/>
</dbReference>
<keyword evidence="3 9" id="KW-0479">Metal-binding</keyword>
<dbReference type="CDD" id="cd00564">
    <property type="entry name" value="TMP_TenI"/>
    <property type="match status" value="1"/>
</dbReference>
<feature type="binding site" evidence="9">
    <location>
        <begin position="46"/>
        <end position="50"/>
    </location>
    <ligand>
        <name>4-amino-2-methyl-5-(diphosphooxymethyl)pyrimidine</name>
        <dbReference type="ChEBI" id="CHEBI:57841"/>
    </ligand>
</feature>